<evidence type="ECO:0000313" key="1">
    <source>
        <dbReference type="EMBL" id="AOR73559.1"/>
    </source>
</evidence>
<gene>
    <name evidence="1" type="ORF">LACFE_CDS0077</name>
</gene>
<evidence type="ECO:0000313" key="2">
    <source>
        <dbReference type="Proteomes" id="UP000094714"/>
    </source>
</evidence>
<protein>
    <submittedName>
        <fullName evidence="1">Uncharacterized protein</fullName>
    </submittedName>
</protein>
<dbReference type="AlphaFoldDB" id="A0A1D7ZUS7"/>
<dbReference type="PATRIC" id="fig|1613.112.peg.84"/>
<sequence length="93" mass="10483">MREEFIMATNLSRDDELRGILSDITRHRFPSRRQLNPQSNLFLTAKYAVEEGYVTHATLDESESQSLATLDLTEATLTAAGVDKLAELNQLDQ</sequence>
<dbReference type="Proteomes" id="UP000094714">
    <property type="component" value="Chromosome"/>
</dbReference>
<reference evidence="1 2" key="1">
    <citation type="submission" date="2016-09" db="EMBL/GenBank/DDBJ databases">
        <title>Genome Sequence of the Lactobacillus fermentum strain NCC2970 (CNCM I-5068).</title>
        <authorList>
            <person name="Barretto C."/>
            <person name="Ngom-Bru C."/>
            <person name="Genevaz A."/>
            <person name="Fournier C."/>
            <person name="Moine D."/>
            <person name="Kassam M."/>
            <person name="Iltis A."/>
            <person name="Sagory-Zalkind P."/>
            <person name="Faucherand G."/>
            <person name="Descombes P."/>
            <person name="Duboux S."/>
        </authorList>
    </citation>
    <scope>NUCLEOTIDE SEQUENCE [LARGE SCALE GENOMIC DNA]</scope>
    <source>
        <strain evidence="1 2">NCC2970</strain>
    </source>
</reference>
<accession>A0A1D7ZUS7</accession>
<dbReference type="EMBL" id="CP017151">
    <property type="protein sequence ID" value="AOR73559.1"/>
    <property type="molecule type" value="Genomic_DNA"/>
</dbReference>
<name>A0A1D7ZUS7_LIMFE</name>
<organism evidence="1 2">
    <name type="scientific">Limosilactobacillus fermentum</name>
    <name type="common">Lactobacillus fermentum</name>
    <dbReference type="NCBI Taxonomy" id="1613"/>
    <lineage>
        <taxon>Bacteria</taxon>
        <taxon>Bacillati</taxon>
        <taxon>Bacillota</taxon>
        <taxon>Bacilli</taxon>
        <taxon>Lactobacillales</taxon>
        <taxon>Lactobacillaceae</taxon>
        <taxon>Limosilactobacillus</taxon>
    </lineage>
</organism>
<proteinExistence type="predicted"/>